<keyword evidence="9" id="KW-1185">Reference proteome</keyword>
<feature type="domain" description="RagB/SusD" evidence="6">
    <location>
        <begin position="324"/>
        <end position="639"/>
    </location>
</feature>
<reference evidence="8 9" key="1">
    <citation type="submission" date="2016-10" db="EMBL/GenBank/DDBJ databases">
        <authorList>
            <person name="de Groot N.N."/>
        </authorList>
    </citation>
    <scope>NUCLEOTIDE SEQUENCE [LARGE SCALE GENOMIC DNA]</scope>
    <source>
        <strain evidence="8 9">47C3B</strain>
    </source>
</reference>
<dbReference type="Gene3D" id="1.25.40.390">
    <property type="match status" value="1"/>
</dbReference>
<gene>
    <name evidence="8" type="ORF">SAMN05216464_106282</name>
</gene>
<dbReference type="InterPro" id="IPR011990">
    <property type="entry name" value="TPR-like_helical_dom_sf"/>
</dbReference>
<keyword evidence="5" id="KW-0998">Cell outer membrane</keyword>
<proteinExistence type="inferred from homology"/>
<protein>
    <submittedName>
        <fullName evidence="8">Starch-binding associating with outer membrane</fullName>
    </submittedName>
</protein>
<evidence type="ECO:0000259" key="6">
    <source>
        <dbReference type="Pfam" id="PF07980"/>
    </source>
</evidence>
<dbReference type="OrthoDB" id="5694214at2"/>
<evidence type="ECO:0000256" key="5">
    <source>
        <dbReference type="ARBA" id="ARBA00023237"/>
    </source>
</evidence>
<keyword evidence="3" id="KW-0732">Signal</keyword>
<dbReference type="PROSITE" id="PS51257">
    <property type="entry name" value="PROKAR_LIPOPROTEIN"/>
    <property type="match status" value="1"/>
</dbReference>
<dbReference type="AlphaFoldDB" id="A0A1G7D8J0"/>
<dbReference type="RefSeq" id="WP_091150236.1">
    <property type="nucleotide sequence ID" value="NZ_FNAI01000006.1"/>
</dbReference>
<dbReference type="Pfam" id="PF14322">
    <property type="entry name" value="SusD-like_3"/>
    <property type="match status" value="1"/>
</dbReference>
<dbReference type="STRING" id="1391627.SAMN05216464_106282"/>
<dbReference type="Proteomes" id="UP000199072">
    <property type="component" value="Unassembled WGS sequence"/>
</dbReference>
<dbReference type="Pfam" id="PF07980">
    <property type="entry name" value="SusD_RagB"/>
    <property type="match status" value="1"/>
</dbReference>
<organism evidence="8 9">
    <name type="scientific">Mucilaginibacter pineti</name>
    <dbReference type="NCBI Taxonomy" id="1391627"/>
    <lineage>
        <taxon>Bacteria</taxon>
        <taxon>Pseudomonadati</taxon>
        <taxon>Bacteroidota</taxon>
        <taxon>Sphingobacteriia</taxon>
        <taxon>Sphingobacteriales</taxon>
        <taxon>Sphingobacteriaceae</taxon>
        <taxon>Mucilaginibacter</taxon>
    </lineage>
</organism>
<dbReference type="GO" id="GO:0009279">
    <property type="term" value="C:cell outer membrane"/>
    <property type="evidence" value="ECO:0007669"/>
    <property type="project" value="UniProtKB-SubCell"/>
</dbReference>
<evidence type="ECO:0000256" key="2">
    <source>
        <dbReference type="ARBA" id="ARBA00006275"/>
    </source>
</evidence>
<dbReference type="InterPro" id="IPR033985">
    <property type="entry name" value="SusD-like_N"/>
</dbReference>
<accession>A0A1G7D8J0</accession>
<sequence>MKKYTYIIVSVLICWVSACKKLDVAPLNIVQDKDVFTTAGGIQAYMSRIYSELPIEDFRYSPQRGLNFFWIISPFPAVTGEALSRDQNGAMQENVDGLNPSTWSLCYKAIRDANYFMETLPQYASNYTPDQVNSWLGEARFIRAATYFALVKRYGGVPIIEKVQTYPGSTIDELNVPRTSEEKVYDFIAADLDYAYTNMSDANQVGRANKYVAAGFKSRAMLYAGSIAKYNTTTLVDKDGNRLCGIPSSKAITYFKAAYDAAALLDGHYSLYKNSWAAGDKTAQFNNYVNMFFDAKSAENVFVRQYHYPESVHGYDAYNVPRQLMGANGYSSEVNPTLNFVELFDGIPKNADGTIKTTTGGKYDLYTNTMDLFANAEPRLRATVILPGDQFKGVNIEIRRGIYTGSSAGGISPLLPAGSTSNYPTTNIVQSSNATQEPYTLPDGSKMNPAGLSGVFTGDQTDAISGFSVRKWLVPDKPTSEVLENRSDQTWIELRYAEVLLNRAEAAYELNALGQADKDYLTDAFTQINAIRERAGADLLTGTGGLTVNVVRNERRKELGFENKIWWDMRRWRTADKEQNSTVYRVLMPFYSANDKKYFFDARTDERNARYTFDVRWYYEQIPQGEIAKSAVLIQNPGY</sequence>
<evidence type="ECO:0000256" key="3">
    <source>
        <dbReference type="ARBA" id="ARBA00022729"/>
    </source>
</evidence>
<dbReference type="SUPFAM" id="SSF48452">
    <property type="entry name" value="TPR-like"/>
    <property type="match status" value="1"/>
</dbReference>
<dbReference type="InterPro" id="IPR012944">
    <property type="entry name" value="SusD_RagB_dom"/>
</dbReference>
<evidence type="ECO:0000313" key="8">
    <source>
        <dbReference type="EMBL" id="SDE47861.1"/>
    </source>
</evidence>
<evidence type="ECO:0000256" key="1">
    <source>
        <dbReference type="ARBA" id="ARBA00004442"/>
    </source>
</evidence>
<comment type="subcellular location">
    <subcellularLocation>
        <location evidence="1">Cell outer membrane</location>
    </subcellularLocation>
</comment>
<evidence type="ECO:0000259" key="7">
    <source>
        <dbReference type="Pfam" id="PF14322"/>
    </source>
</evidence>
<name>A0A1G7D8J0_9SPHI</name>
<dbReference type="EMBL" id="FNAI01000006">
    <property type="protein sequence ID" value="SDE47861.1"/>
    <property type="molecule type" value="Genomic_DNA"/>
</dbReference>
<comment type="similarity">
    <text evidence="2">Belongs to the SusD family.</text>
</comment>
<evidence type="ECO:0000313" key="9">
    <source>
        <dbReference type="Proteomes" id="UP000199072"/>
    </source>
</evidence>
<evidence type="ECO:0000256" key="4">
    <source>
        <dbReference type="ARBA" id="ARBA00023136"/>
    </source>
</evidence>
<keyword evidence="4" id="KW-0472">Membrane</keyword>
<feature type="domain" description="SusD-like N-terminal" evidence="7">
    <location>
        <begin position="92"/>
        <end position="222"/>
    </location>
</feature>